<comment type="subcellular location">
    <subcellularLocation>
        <location evidence="2">Chromosome</location>
    </subcellularLocation>
    <subcellularLocation>
        <location evidence="1">Nucleus</location>
    </subcellularLocation>
</comment>
<dbReference type="AlphaFoldDB" id="A0A4Y7KHS7"/>
<keyword evidence="3" id="KW-0158">Chromosome</keyword>
<evidence type="ECO:0000256" key="9">
    <source>
        <dbReference type="SAM" id="MobiDB-lite"/>
    </source>
</evidence>
<dbReference type="GO" id="GO:0003684">
    <property type="term" value="F:damaged DNA binding"/>
    <property type="evidence" value="ECO:0007669"/>
    <property type="project" value="TreeGrafter"/>
</dbReference>
<dbReference type="InterPro" id="IPR000253">
    <property type="entry name" value="FHA_dom"/>
</dbReference>
<evidence type="ECO:0000256" key="2">
    <source>
        <dbReference type="ARBA" id="ARBA00004286"/>
    </source>
</evidence>
<keyword evidence="7" id="KW-0131">Cell cycle</keyword>
<comment type="similarity">
    <text evidence="8">Belongs to the Nibrin family.</text>
</comment>
<dbReference type="Gramene" id="RZC71445">
    <property type="protein sequence ID" value="RZC71445"/>
    <property type="gene ID" value="C5167_034619"/>
</dbReference>
<evidence type="ECO:0000256" key="6">
    <source>
        <dbReference type="ARBA" id="ARBA00023242"/>
    </source>
</evidence>
<dbReference type="PANTHER" id="PTHR12162">
    <property type="entry name" value="NIBRIN-RELATED"/>
    <property type="match status" value="1"/>
</dbReference>
<dbReference type="InterPro" id="IPR008984">
    <property type="entry name" value="SMAD_FHA_dom_sf"/>
</dbReference>
<evidence type="ECO:0000256" key="3">
    <source>
        <dbReference type="ARBA" id="ARBA00022454"/>
    </source>
</evidence>
<protein>
    <recommendedName>
        <fullName evidence="10">FHA domain-containing protein</fullName>
    </recommendedName>
</protein>
<name>A0A4Y7KHS7_PAPSO</name>
<dbReference type="OMA" id="RDETCHV"/>
<dbReference type="Gene3D" id="3.40.50.10190">
    <property type="entry name" value="BRCT domain"/>
    <property type="match status" value="1"/>
</dbReference>
<dbReference type="GO" id="GO:0071479">
    <property type="term" value="P:cellular response to ionizing radiation"/>
    <property type="evidence" value="ECO:0007669"/>
    <property type="project" value="EnsemblPlants"/>
</dbReference>
<evidence type="ECO:0000313" key="11">
    <source>
        <dbReference type="EMBL" id="RZC71445.1"/>
    </source>
</evidence>
<dbReference type="GO" id="GO:0006312">
    <property type="term" value="P:mitotic recombination"/>
    <property type="evidence" value="ECO:0007669"/>
    <property type="project" value="EnsemblPlants"/>
</dbReference>
<accession>A0A4Y7KHS7</accession>
<evidence type="ECO:0000256" key="1">
    <source>
        <dbReference type="ARBA" id="ARBA00004123"/>
    </source>
</evidence>
<dbReference type="GO" id="GO:0030870">
    <property type="term" value="C:Mre11 complex"/>
    <property type="evidence" value="ECO:0007669"/>
    <property type="project" value="InterPro"/>
</dbReference>
<dbReference type="SUPFAM" id="SSF52113">
    <property type="entry name" value="BRCT domain"/>
    <property type="match status" value="1"/>
</dbReference>
<dbReference type="Pfam" id="PF00498">
    <property type="entry name" value="FHA"/>
    <property type="match status" value="1"/>
</dbReference>
<dbReference type="GO" id="GO:0007095">
    <property type="term" value="P:mitotic G2 DNA damage checkpoint signaling"/>
    <property type="evidence" value="ECO:0007669"/>
    <property type="project" value="InterPro"/>
</dbReference>
<feature type="domain" description="FHA" evidence="10">
    <location>
        <begin position="25"/>
        <end position="88"/>
    </location>
</feature>
<dbReference type="PROSITE" id="PS50006">
    <property type="entry name" value="FHA_DOMAIN"/>
    <property type="match status" value="1"/>
</dbReference>
<dbReference type="STRING" id="3469.A0A4Y7KHS7"/>
<reference evidence="11 12" key="1">
    <citation type="journal article" date="2018" name="Science">
        <title>The opium poppy genome and morphinan production.</title>
        <authorList>
            <person name="Guo L."/>
            <person name="Winzer T."/>
            <person name="Yang X."/>
            <person name="Li Y."/>
            <person name="Ning Z."/>
            <person name="He Z."/>
            <person name="Teodor R."/>
            <person name="Lu Y."/>
            <person name="Bowser T.A."/>
            <person name="Graham I.A."/>
            <person name="Ye K."/>
        </authorList>
    </citation>
    <scope>NUCLEOTIDE SEQUENCE [LARGE SCALE GENOMIC DNA]</scope>
    <source>
        <strain evidence="12">cv. HN1</strain>
        <tissue evidence="11">Leaves</tissue>
    </source>
</reference>
<dbReference type="GO" id="GO:0005694">
    <property type="term" value="C:chromosome"/>
    <property type="evidence" value="ECO:0007669"/>
    <property type="project" value="UniProtKB-SubCell"/>
</dbReference>
<dbReference type="InterPro" id="IPR036420">
    <property type="entry name" value="BRCT_dom_sf"/>
</dbReference>
<organism evidence="11 12">
    <name type="scientific">Papaver somniferum</name>
    <name type="common">Opium poppy</name>
    <dbReference type="NCBI Taxonomy" id="3469"/>
    <lineage>
        <taxon>Eukaryota</taxon>
        <taxon>Viridiplantae</taxon>
        <taxon>Streptophyta</taxon>
        <taxon>Embryophyta</taxon>
        <taxon>Tracheophyta</taxon>
        <taxon>Spermatophyta</taxon>
        <taxon>Magnoliopsida</taxon>
        <taxon>Ranunculales</taxon>
        <taxon>Papaveraceae</taxon>
        <taxon>Papaveroideae</taxon>
        <taxon>Papaver</taxon>
    </lineage>
</organism>
<dbReference type="CDD" id="cd22667">
    <property type="entry name" value="FHA_NBN"/>
    <property type="match status" value="1"/>
</dbReference>
<keyword evidence="5" id="KW-0234">DNA repair</keyword>
<sequence length="552" mass="61352">MVWGLFPVESLPGEQKYFIFSKGTYKVGRRGCDVIINTDKGVSRVHAEVVVNSMTSLDPLHGNPSNFSLDVHIKDLSKYGTFINKKQGSKAKVHDHPNKETTLKDGDLISFGTGNATYRFCFVPLIFFVYRSIPPKVDRSLQEQISSIGASATHNWKSECTHAVVDDSAPVEEDLLDAIMAQKPVILNKWIKVVAEKNISSELPSFADYLPTLMLEGSPVKVVDPKSRENCLASYTFLFGELYLVIRFFIYEMQYTFGEQLQSLLDVAGSKYLSVNGFCSTSQASQDGTSNRVVLVIPARSENQFNGQQHIRSLPRLTDVKLISAILSGQLDPSAVESPPILVSSSCSTDETIVADSDVEMDTATTHGVTANAHLVTPKNEDEPTINVDIANDPTIRDEAMPPVIHANSPTSKFQSLSSKVGDGVMIEKMDKDDEYDTSVVQNSDIIYTQDLIVRDTNPPASFVSTTIRGVVNFKCFRRRETESGNSYRCLIPFSKNPYRESEYGNEEVAEHVKEEKKRKQMEAISEDLFNNEKSRRRGAAGTSIRELLTRG</sequence>
<proteinExistence type="inferred from homology"/>
<evidence type="ECO:0000256" key="8">
    <source>
        <dbReference type="ARBA" id="ARBA00044757"/>
    </source>
</evidence>
<dbReference type="SUPFAM" id="SSF49879">
    <property type="entry name" value="SMAD/FHA domain"/>
    <property type="match status" value="1"/>
</dbReference>
<gene>
    <name evidence="11" type="ORF">C5167_034619</name>
</gene>
<evidence type="ECO:0000256" key="7">
    <source>
        <dbReference type="ARBA" id="ARBA00023306"/>
    </source>
</evidence>
<dbReference type="Proteomes" id="UP000316621">
    <property type="component" value="Chromosome 7"/>
</dbReference>
<evidence type="ECO:0000256" key="5">
    <source>
        <dbReference type="ARBA" id="ARBA00023204"/>
    </source>
</evidence>
<dbReference type="FunFam" id="2.60.200.20:FF:000017">
    <property type="entry name" value="Nibrin"/>
    <property type="match status" value="1"/>
</dbReference>
<evidence type="ECO:0000256" key="4">
    <source>
        <dbReference type="ARBA" id="ARBA00022763"/>
    </source>
</evidence>
<feature type="region of interest" description="Disordered" evidence="9">
    <location>
        <begin position="527"/>
        <end position="552"/>
    </location>
</feature>
<dbReference type="EMBL" id="CM010721">
    <property type="protein sequence ID" value="RZC71445.1"/>
    <property type="molecule type" value="Genomic_DNA"/>
</dbReference>
<dbReference type="SMART" id="SM00240">
    <property type="entry name" value="FHA"/>
    <property type="match status" value="1"/>
</dbReference>
<evidence type="ECO:0000259" key="10">
    <source>
        <dbReference type="PROSITE" id="PS50006"/>
    </source>
</evidence>
<dbReference type="GO" id="GO:0007131">
    <property type="term" value="P:reciprocal meiotic recombination"/>
    <property type="evidence" value="ECO:0007669"/>
    <property type="project" value="EnsemblPlants"/>
</dbReference>
<keyword evidence="12" id="KW-1185">Reference proteome</keyword>
<keyword evidence="6" id="KW-0539">Nucleus</keyword>
<evidence type="ECO:0000313" key="12">
    <source>
        <dbReference type="Proteomes" id="UP000316621"/>
    </source>
</evidence>
<dbReference type="InterPro" id="IPR040227">
    <property type="entry name" value="Nibrin-rel"/>
</dbReference>
<dbReference type="GO" id="GO:0000724">
    <property type="term" value="P:double-strand break repair via homologous recombination"/>
    <property type="evidence" value="ECO:0007669"/>
    <property type="project" value="EnsemblPlants"/>
</dbReference>
<keyword evidence="4" id="KW-0227">DNA damage</keyword>
<dbReference type="Gene3D" id="2.60.200.20">
    <property type="match status" value="1"/>
</dbReference>
<dbReference type="PANTHER" id="PTHR12162:SF0">
    <property type="entry name" value="NIBRIN"/>
    <property type="match status" value="1"/>
</dbReference>